<feature type="region of interest" description="Disordered" evidence="1">
    <location>
        <begin position="97"/>
        <end position="124"/>
    </location>
</feature>
<feature type="compositionally biased region" description="Polar residues" evidence="1">
    <location>
        <begin position="285"/>
        <end position="305"/>
    </location>
</feature>
<feature type="region of interest" description="Disordered" evidence="1">
    <location>
        <begin position="251"/>
        <end position="324"/>
    </location>
</feature>
<keyword evidence="3" id="KW-0406">Ion transport</keyword>
<feature type="compositionally biased region" description="Pro residues" evidence="1">
    <location>
        <begin position="170"/>
        <end position="189"/>
    </location>
</feature>
<dbReference type="CTD" id="8514"/>
<name>A0A6J3QCM4_TURTR</name>
<dbReference type="GO" id="GO:0034220">
    <property type="term" value="P:monoatomic ion transmembrane transport"/>
    <property type="evidence" value="ECO:0007669"/>
    <property type="project" value="UniProtKB-KW"/>
</dbReference>
<feature type="region of interest" description="Disordered" evidence="1">
    <location>
        <begin position="385"/>
        <end position="404"/>
    </location>
</feature>
<reference evidence="3" key="1">
    <citation type="submission" date="2025-08" db="UniProtKB">
        <authorList>
            <consortium name="RefSeq"/>
        </authorList>
    </citation>
    <scope>IDENTIFICATION</scope>
    <source>
        <tissue evidence="3">Spleen</tissue>
    </source>
</reference>
<dbReference type="InParanoid" id="A0A6J3QCM4"/>
<dbReference type="AlphaFoldDB" id="A0A6J3QCM4"/>
<evidence type="ECO:0000313" key="2">
    <source>
        <dbReference type="Proteomes" id="UP000245320"/>
    </source>
</evidence>
<dbReference type="Proteomes" id="UP000245320">
    <property type="component" value="Chromosome 1"/>
</dbReference>
<keyword evidence="2" id="KW-1185">Reference proteome</keyword>
<feature type="region of interest" description="Disordered" evidence="1">
    <location>
        <begin position="1"/>
        <end position="43"/>
    </location>
</feature>
<keyword evidence="3" id="KW-0407">Ion channel</keyword>
<keyword evidence="3" id="KW-0813">Transport</keyword>
<evidence type="ECO:0000313" key="3">
    <source>
        <dbReference type="RefSeq" id="XP_033700120.1"/>
    </source>
</evidence>
<evidence type="ECO:0000256" key="1">
    <source>
        <dbReference type="SAM" id="MobiDB-lite"/>
    </source>
</evidence>
<protein>
    <submittedName>
        <fullName evidence="3">Voltage-gated potassium channel subunit beta-2 isoform X1</fullName>
    </submittedName>
</protein>
<sequence>MFSPSHGPSQRLKSRPGQDQLGPGGGQSRPLLCREPHPALGKGRGSRVCLFLWPLGGALVRAGLPLGSPSFPLLPRAPGTFLGPDPGFFPQPLLPTTRPSVSPRGLPSCPLTTPTPRHLAGRGRDPGRFALQFGTHKKLGGSDFKLLAPLASSPQTIDEPQCLGSSPGPSRAPPALPPCQAPSPPPLCPRPRRPRGHTCSAGLAADHTPGSQPLLCRGVVALGSAGSTCWDPFNEGESLGFSVLCAWGLGASQQQPPRSRKRPREPLRGAVPPARPQTRWVGWGAQSSLPGQQSRPQDTSTQPTKTEGRLGSVIPVHTSPPSPQAWNRLGTGREGGIFTSVSHFVAGPGAAGMEAGRRAGRQEAQPHSPERHPAFAGRGGWELGARLCRRPSPPNTGPRALGQT</sequence>
<proteinExistence type="predicted"/>
<organism evidence="2 3">
    <name type="scientific">Tursiops truncatus</name>
    <name type="common">Atlantic bottle-nosed dolphin</name>
    <name type="synonym">Delphinus truncatus</name>
    <dbReference type="NCBI Taxonomy" id="9739"/>
    <lineage>
        <taxon>Eukaryota</taxon>
        <taxon>Metazoa</taxon>
        <taxon>Chordata</taxon>
        <taxon>Craniata</taxon>
        <taxon>Vertebrata</taxon>
        <taxon>Euteleostomi</taxon>
        <taxon>Mammalia</taxon>
        <taxon>Eutheria</taxon>
        <taxon>Laurasiatheria</taxon>
        <taxon>Artiodactyla</taxon>
        <taxon>Whippomorpha</taxon>
        <taxon>Cetacea</taxon>
        <taxon>Odontoceti</taxon>
        <taxon>Delphinidae</taxon>
        <taxon>Tursiops</taxon>
    </lineage>
</organism>
<feature type="region of interest" description="Disordered" evidence="1">
    <location>
        <begin position="352"/>
        <end position="378"/>
    </location>
</feature>
<feature type="region of interest" description="Disordered" evidence="1">
    <location>
        <begin position="156"/>
        <end position="212"/>
    </location>
</feature>
<accession>A0A6J3QCM4</accession>
<dbReference type="RefSeq" id="XP_033700120.1">
    <property type="nucleotide sequence ID" value="XM_033844229.1"/>
</dbReference>
<gene>
    <name evidence="3" type="primary">KCNAB2</name>
</gene>